<dbReference type="NCBIfam" id="TIGR00147">
    <property type="entry name" value="YegS/Rv2252/BmrU family lipid kinase"/>
    <property type="match status" value="1"/>
</dbReference>
<dbReference type="EMBL" id="FXTP01000001">
    <property type="protein sequence ID" value="SMO37055.1"/>
    <property type="molecule type" value="Genomic_DNA"/>
</dbReference>
<evidence type="ECO:0000313" key="6">
    <source>
        <dbReference type="EMBL" id="SMO37055.1"/>
    </source>
</evidence>
<dbReference type="PROSITE" id="PS50146">
    <property type="entry name" value="DAGK"/>
    <property type="match status" value="1"/>
</dbReference>
<dbReference type="RefSeq" id="WP_142452822.1">
    <property type="nucleotide sequence ID" value="NZ_FXTP01000001.1"/>
</dbReference>
<keyword evidence="4" id="KW-0067">ATP-binding</keyword>
<dbReference type="PANTHER" id="PTHR12358:SF54">
    <property type="entry name" value="SPHINGOSINE KINASE RELATED PROTEIN"/>
    <property type="match status" value="1"/>
</dbReference>
<gene>
    <name evidence="6" type="ORF">SAMN06265219_101311</name>
</gene>
<keyword evidence="3 6" id="KW-0418">Kinase</keyword>
<name>A0A521AQI8_9BACT</name>
<dbReference type="Gene3D" id="2.60.200.40">
    <property type="match status" value="1"/>
</dbReference>
<dbReference type="InterPro" id="IPR045540">
    <property type="entry name" value="YegS/DAGK_C"/>
</dbReference>
<dbReference type="PANTHER" id="PTHR12358">
    <property type="entry name" value="SPHINGOSINE KINASE"/>
    <property type="match status" value="1"/>
</dbReference>
<evidence type="ECO:0000256" key="3">
    <source>
        <dbReference type="ARBA" id="ARBA00022777"/>
    </source>
</evidence>
<dbReference type="InterPro" id="IPR017438">
    <property type="entry name" value="ATP-NAD_kinase_N"/>
</dbReference>
<dbReference type="InterPro" id="IPR016064">
    <property type="entry name" value="NAD/diacylglycerol_kinase_sf"/>
</dbReference>
<dbReference type="InterPro" id="IPR005218">
    <property type="entry name" value="Diacylglycerol/lipid_kinase"/>
</dbReference>
<dbReference type="GO" id="GO:0008654">
    <property type="term" value="P:phospholipid biosynthetic process"/>
    <property type="evidence" value="ECO:0007669"/>
    <property type="project" value="InterPro"/>
</dbReference>
<evidence type="ECO:0000259" key="5">
    <source>
        <dbReference type="PROSITE" id="PS50146"/>
    </source>
</evidence>
<evidence type="ECO:0000256" key="1">
    <source>
        <dbReference type="ARBA" id="ARBA00022679"/>
    </source>
</evidence>
<dbReference type="GO" id="GO:0016301">
    <property type="term" value="F:kinase activity"/>
    <property type="evidence" value="ECO:0007669"/>
    <property type="project" value="UniProtKB-KW"/>
</dbReference>
<dbReference type="AlphaFoldDB" id="A0A521AQI8"/>
<keyword evidence="1" id="KW-0808">Transferase</keyword>
<dbReference type="OrthoDB" id="9786026at2"/>
<dbReference type="SMART" id="SM00046">
    <property type="entry name" value="DAGKc"/>
    <property type="match status" value="1"/>
</dbReference>
<dbReference type="Gene3D" id="3.40.50.10330">
    <property type="entry name" value="Probable inorganic polyphosphate/atp-NAD kinase, domain 1"/>
    <property type="match status" value="1"/>
</dbReference>
<dbReference type="Pfam" id="PF00781">
    <property type="entry name" value="DAGK_cat"/>
    <property type="match status" value="1"/>
</dbReference>
<organism evidence="6 7">
    <name type="scientific">Gracilimonas mengyeensis</name>
    <dbReference type="NCBI Taxonomy" id="1302730"/>
    <lineage>
        <taxon>Bacteria</taxon>
        <taxon>Pseudomonadati</taxon>
        <taxon>Balneolota</taxon>
        <taxon>Balneolia</taxon>
        <taxon>Balneolales</taxon>
        <taxon>Balneolaceae</taxon>
        <taxon>Gracilimonas</taxon>
    </lineage>
</organism>
<evidence type="ECO:0000313" key="7">
    <source>
        <dbReference type="Proteomes" id="UP000317557"/>
    </source>
</evidence>
<dbReference type="GO" id="GO:0005524">
    <property type="term" value="F:ATP binding"/>
    <property type="evidence" value="ECO:0007669"/>
    <property type="project" value="UniProtKB-KW"/>
</dbReference>
<sequence length="297" mass="32881">MSRKSTYCFIINGASNAERAVDAFRKYEAEIIKEVPDAHIVYVKKGESIKEQAREMAQKFSHIIACGGDGTVHLVANGMMDSEAVLGVIPIGSGNDFARQLGLNGSVKQAIETLFTGKLKTVDVIQFDDNYVLNTLGFGVDGLTNYYANRSKLKTGALRYFHGGLKALFRARPFEIALEFDEMDTVIHQRSWMVTLANGNREGGRYVISPRSRNDDGILEVLVVKDIAKWRLFYEFIKLSVGIAFNPDVVDTYSIQTGGALKSSRRVKTHADGEQIAAKNICTFHLLKSKISVICVS</sequence>
<accession>A0A521AQI8</accession>
<evidence type="ECO:0000256" key="4">
    <source>
        <dbReference type="ARBA" id="ARBA00022840"/>
    </source>
</evidence>
<dbReference type="SUPFAM" id="SSF111331">
    <property type="entry name" value="NAD kinase/diacylglycerol kinase-like"/>
    <property type="match status" value="1"/>
</dbReference>
<evidence type="ECO:0000256" key="2">
    <source>
        <dbReference type="ARBA" id="ARBA00022741"/>
    </source>
</evidence>
<protein>
    <submittedName>
        <fullName evidence="6">Diacylglycerol kinase (ATP)</fullName>
    </submittedName>
</protein>
<reference evidence="6 7" key="1">
    <citation type="submission" date="2017-05" db="EMBL/GenBank/DDBJ databases">
        <authorList>
            <person name="Varghese N."/>
            <person name="Submissions S."/>
        </authorList>
    </citation>
    <scope>NUCLEOTIDE SEQUENCE [LARGE SCALE GENOMIC DNA]</scope>
    <source>
        <strain evidence="6 7">DSM 21985</strain>
    </source>
</reference>
<dbReference type="Pfam" id="PF19279">
    <property type="entry name" value="YegS_C"/>
    <property type="match status" value="1"/>
</dbReference>
<keyword evidence="2" id="KW-0547">Nucleotide-binding</keyword>
<dbReference type="InterPro" id="IPR050187">
    <property type="entry name" value="Lipid_Phosphate_FormReg"/>
</dbReference>
<proteinExistence type="predicted"/>
<dbReference type="InterPro" id="IPR001206">
    <property type="entry name" value="Diacylglycerol_kinase_cat_dom"/>
</dbReference>
<feature type="domain" description="DAGKc" evidence="5">
    <location>
        <begin position="2"/>
        <end position="131"/>
    </location>
</feature>
<keyword evidence="7" id="KW-1185">Reference proteome</keyword>
<dbReference type="Proteomes" id="UP000317557">
    <property type="component" value="Unassembled WGS sequence"/>
</dbReference>